<sequence length="254" mass="29995">MSNFESPNENYKYNRQKGYLKWELANKDINGALDASQQQIERGYLSKDKKANIFGIGSEKSGLQSEKSLDKSNLDEHVCCNKLDDLSRQYQLIINEQMSKLTELNYLIQQHSKLLIESYNQGLEDAKSAKNKEQQILENNRLLRERDRLIQEWEEKYNKEKKLGDEKEEEIKELESRIKELSTNISVTSNTEELEVEKNQWKNKFISLNKQFNETEQQVVVLENEIDMLKQQQKKTEVRTTTRRRTIAKEISQP</sequence>
<keyword evidence="1" id="KW-0175">Coiled coil</keyword>
<keyword evidence="3" id="KW-1185">Reference proteome</keyword>
<dbReference type="OMA" id="EVEKNQW"/>
<gene>
    <name evidence="2" type="ORF">PPRIM_AZ9-3.1.T1480084</name>
</gene>
<name>A0A8S1QBC1_PARPR</name>
<dbReference type="Proteomes" id="UP000688137">
    <property type="component" value="Unassembled WGS sequence"/>
</dbReference>
<feature type="coiled-coil region" evidence="1">
    <location>
        <begin position="120"/>
        <end position="239"/>
    </location>
</feature>
<dbReference type="AlphaFoldDB" id="A0A8S1QBC1"/>
<dbReference type="EMBL" id="CAJJDM010000152">
    <property type="protein sequence ID" value="CAD8111650.1"/>
    <property type="molecule type" value="Genomic_DNA"/>
</dbReference>
<accession>A0A8S1QBC1</accession>
<protein>
    <submittedName>
        <fullName evidence="2">Uncharacterized protein</fullName>
    </submittedName>
</protein>
<evidence type="ECO:0000313" key="3">
    <source>
        <dbReference type="Proteomes" id="UP000688137"/>
    </source>
</evidence>
<proteinExistence type="predicted"/>
<comment type="caution">
    <text evidence="2">The sequence shown here is derived from an EMBL/GenBank/DDBJ whole genome shotgun (WGS) entry which is preliminary data.</text>
</comment>
<evidence type="ECO:0000313" key="2">
    <source>
        <dbReference type="EMBL" id="CAD8111650.1"/>
    </source>
</evidence>
<organism evidence="2 3">
    <name type="scientific">Paramecium primaurelia</name>
    <dbReference type="NCBI Taxonomy" id="5886"/>
    <lineage>
        <taxon>Eukaryota</taxon>
        <taxon>Sar</taxon>
        <taxon>Alveolata</taxon>
        <taxon>Ciliophora</taxon>
        <taxon>Intramacronucleata</taxon>
        <taxon>Oligohymenophorea</taxon>
        <taxon>Peniculida</taxon>
        <taxon>Parameciidae</taxon>
        <taxon>Paramecium</taxon>
    </lineage>
</organism>
<reference evidence="2" key="1">
    <citation type="submission" date="2021-01" db="EMBL/GenBank/DDBJ databases">
        <authorList>
            <consortium name="Genoscope - CEA"/>
            <person name="William W."/>
        </authorList>
    </citation>
    <scope>NUCLEOTIDE SEQUENCE</scope>
</reference>
<evidence type="ECO:0000256" key="1">
    <source>
        <dbReference type="SAM" id="Coils"/>
    </source>
</evidence>